<name>A0AAN7NZ75_9COLE</name>
<accession>A0AAN7NZ75</accession>
<dbReference type="Proteomes" id="UP001353858">
    <property type="component" value="Unassembled WGS sequence"/>
</dbReference>
<feature type="transmembrane region" description="Helical" evidence="8">
    <location>
        <begin position="863"/>
        <end position="885"/>
    </location>
</feature>
<feature type="transmembrane region" description="Helical" evidence="8">
    <location>
        <begin position="356"/>
        <end position="374"/>
    </location>
</feature>
<evidence type="ECO:0000256" key="5">
    <source>
        <dbReference type="ARBA" id="ARBA00023180"/>
    </source>
</evidence>
<feature type="transmembrane region" description="Helical" evidence="8">
    <location>
        <begin position="451"/>
        <end position="472"/>
    </location>
</feature>
<dbReference type="PANTHER" id="PTHR45951">
    <property type="entry name" value="PROTEIN DISPATCHED-RELATED"/>
    <property type="match status" value="1"/>
</dbReference>
<feature type="transmembrane region" description="Helical" evidence="8">
    <location>
        <begin position="406"/>
        <end position="430"/>
    </location>
</feature>
<evidence type="ECO:0000256" key="1">
    <source>
        <dbReference type="ARBA" id="ARBA00004141"/>
    </source>
</evidence>
<dbReference type="GO" id="GO:0007224">
    <property type="term" value="P:smoothened signaling pathway"/>
    <property type="evidence" value="ECO:0007669"/>
    <property type="project" value="TreeGrafter"/>
</dbReference>
<feature type="transmembrane region" description="Helical" evidence="8">
    <location>
        <begin position="12"/>
        <end position="35"/>
    </location>
</feature>
<organism evidence="10 11">
    <name type="scientific">Aquatica leii</name>
    <dbReference type="NCBI Taxonomy" id="1421715"/>
    <lineage>
        <taxon>Eukaryota</taxon>
        <taxon>Metazoa</taxon>
        <taxon>Ecdysozoa</taxon>
        <taxon>Arthropoda</taxon>
        <taxon>Hexapoda</taxon>
        <taxon>Insecta</taxon>
        <taxon>Pterygota</taxon>
        <taxon>Neoptera</taxon>
        <taxon>Endopterygota</taxon>
        <taxon>Coleoptera</taxon>
        <taxon>Polyphaga</taxon>
        <taxon>Elateriformia</taxon>
        <taxon>Elateroidea</taxon>
        <taxon>Lampyridae</taxon>
        <taxon>Luciolinae</taxon>
        <taxon>Aquatica</taxon>
    </lineage>
</organism>
<keyword evidence="5" id="KW-0325">Glycoprotein</keyword>
<sequence length="1086" mass="123560">MNFNWFAHILVHHSLVVLIGVAVFSVSCLVIPFTLKALPDFSDPQMGFETRGTVLASRITAWKNLEKSTKLSGPFAVNPKEFLERKNNVEFIKIKKKNPKKNKTKVVQPNIFISEDKHNRTRTEKNNWVTLHNLINQKSFERHNNIHVLKEGYFCGSPDRGYAHIVWESDRNADLFTLDSLLALCRLEYELVQAKYYKDLCTQTFRKPKRCCKPWSLVNYIAQLHNRTSCLAIVEEDIKNMKELLKSCSQYYHNLQLAPDCHEKGRCKVPSECIRHNAVFNILNYLTSTTFLPPHKSSDVILKETMTFLPIARSTASLPYYHVLEKANLEYGGISAVAMEFGIKNALFDECLIRDAWLMSSGGIFVFLCIWMYTKSLFITLMTIIAITFSLGISYFMYTLVFELRFFPFMNLLSTIVAIGIGADDAFIFCKAWHSARAEMNSSTIKIMNSTFNHAFVSMLITSVTTAAAFLASYISSITAVRCFSIFATTAVIINCILMMTWLPACIVIEENFYTKCSSIKNWCSPFILSYRKFWERFLKFKTFLPLKLWNDREEIVVGGVMRFRYCWFVVLTLISIGSAVVVLYYPKLQLPNSPEFQLLDSSHPFEQYDLIYKNRFWFQRSERGDDGTNANYKLPLRFVWGILPVDNGNYLDPQSLGTLELDPDFDVSRKDSQLWLLNFCRQIRKQSFYQSTLGALLPNCFIESFMAWMQRRCLDPIDNMDRTPCCEKEHFPYNSSVFNTCIVSAMGDLYETPSEYFIPGMAGPKFSKDQFPTIKAIVVEYDSNYSYSMSFDHMHAFFTQVETWTNEQLKDAPLAMKRGWFVSELEFYDLQQVLSQGTVAAIGVSMGLALTVLLLSTLNIFTSLYAVITITCSILVIMAILVLLGWKLNVLESIAVSTAIGLTVDFSLHYTVHYKLCPNTESRERCTKYALTNMIGPASMAAITTGAAGAFMMPSIILPYIQIGIFLLTVMSISWIYATFYLGSLLFIAGPENHFGQFQYSKLLCCINSSQASSSSERRNRPTSSSLSETHELDSLTSKSGPTARSGNKTLQRSLSSDKTSATRHFTDQSPSATSAITIIMTDDN</sequence>
<dbReference type="PANTHER" id="PTHR45951:SF3">
    <property type="entry name" value="PROTEIN DISPATCHED"/>
    <property type="match status" value="1"/>
</dbReference>
<feature type="transmembrane region" description="Helical" evidence="8">
    <location>
        <begin position="958"/>
        <end position="979"/>
    </location>
</feature>
<dbReference type="GO" id="GO:0016020">
    <property type="term" value="C:membrane"/>
    <property type="evidence" value="ECO:0007669"/>
    <property type="project" value="UniProtKB-SubCell"/>
</dbReference>
<feature type="transmembrane region" description="Helical" evidence="8">
    <location>
        <begin position="930"/>
        <end position="952"/>
    </location>
</feature>
<evidence type="ECO:0000313" key="10">
    <source>
        <dbReference type="EMBL" id="KAK4871478.1"/>
    </source>
</evidence>
<evidence type="ECO:0000256" key="6">
    <source>
        <dbReference type="ARBA" id="ARBA00038046"/>
    </source>
</evidence>
<evidence type="ECO:0000313" key="11">
    <source>
        <dbReference type="Proteomes" id="UP001353858"/>
    </source>
</evidence>
<comment type="similarity">
    <text evidence="6">Belongs to the dispatched family.</text>
</comment>
<comment type="subcellular location">
    <subcellularLocation>
        <location evidence="1">Membrane</location>
        <topology evidence="1">Multi-pass membrane protein</topology>
    </subcellularLocation>
</comment>
<evidence type="ECO:0000259" key="9">
    <source>
        <dbReference type="PROSITE" id="PS50156"/>
    </source>
</evidence>
<evidence type="ECO:0000256" key="3">
    <source>
        <dbReference type="ARBA" id="ARBA00022989"/>
    </source>
</evidence>
<dbReference type="EMBL" id="JARPUR010000008">
    <property type="protein sequence ID" value="KAK4871478.1"/>
    <property type="molecule type" value="Genomic_DNA"/>
</dbReference>
<dbReference type="SUPFAM" id="SSF82866">
    <property type="entry name" value="Multidrug efflux transporter AcrB transmembrane domain"/>
    <property type="match status" value="2"/>
</dbReference>
<keyword evidence="4 8" id="KW-0472">Membrane</keyword>
<dbReference type="InterPro" id="IPR000731">
    <property type="entry name" value="SSD"/>
</dbReference>
<reference evidence="11" key="1">
    <citation type="submission" date="2023-01" db="EMBL/GenBank/DDBJ databases">
        <title>Key to firefly adult light organ development and bioluminescence: homeobox transcription factors regulate luciferase expression and transportation to peroxisome.</title>
        <authorList>
            <person name="Fu X."/>
        </authorList>
    </citation>
    <scope>NUCLEOTIDE SEQUENCE [LARGE SCALE GENOMIC DNA]</scope>
</reference>
<dbReference type="Gene3D" id="1.20.1640.10">
    <property type="entry name" value="Multidrug efflux transporter AcrB transmembrane domain"/>
    <property type="match status" value="2"/>
</dbReference>
<gene>
    <name evidence="10" type="ORF">RN001_015602</name>
</gene>
<keyword evidence="2 8" id="KW-0812">Transmembrane</keyword>
<dbReference type="Pfam" id="PF12349">
    <property type="entry name" value="Sterol-sensing"/>
    <property type="match status" value="1"/>
</dbReference>
<dbReference type="InterPro" id="IPR052081">
    <property type="entry name" value="Dispatched_Hh_regulator"/>
</dbReference>
<evidence type="ECO:0000256" key="7">
    <source>
        <dbReference type="SAM" id="MobiDB-lite"/>
    </source>
</evidence>
<feature type="transmembrane region" description="Helical" evidence="8">
    <location>
        <begin position="891"/>
        <end position="909"/>
    </location>
</feature>
<comment type="caution">
    <text evidence="10">The sequence shown here is derived from an EMBL/GenBank/DDBJ whole genome shotgun (WGS) entry which is preliminary data.</text>
</comment>
<feature type="transmembrane region" description="Helical" evidence="8">
    <location>
        <begin position="484"/>
        <end position="509"/>
    </location>
</feature>
<keyword evidence="11" id="KW-1185">Reference proteome</keyword>
<dbReference type="InterPro" id="IPR053958">
    <property type="entry name" value="HMGCR/SNAP/NPC1-like_SSD"/>
</dbReference>
<evidence type="ECO:0000256" key="4">
    <source>
        <dbReference type="ARBA" id="ARBA00023136"/>
    </source>
</evidence>
<dbReference type="GO" id="GO:0022857">
    <property type="term" value="F:transmembrane transporter activity"/>
    <property type="evidence" value="ECO:0007669"/>
    <property type="project" value="TreeGrafter"/>
</dbReference>
<feature type="domain" description="SSD" evidence="9">
    <location>
        <begin position="376"/>
        <end position="509"/>
    </location>
</feature>
<feature type="transmembrane region" description="Helical" evidence="8">
    <location>
        <begin position="834"/>
        <end position="856"/>
    </location>
</feature>
<feature type="region of interest" description="Disordered" evidence="7">
    <location>
        <begin position="1015"/>
        <end position="1075"/>
    </location>
</feature>
<feature type="transmembrane region" description="Helical" evidence="8">
    <location>
        <begin position="566"/>
        <end position="586"/>
    </location>
</feature>
<evidence type="ECO:0000256" key="2">
    <source>
        <dbReference type="ARBA" id="ARBA00022692"/>
    </source>
</evidence>
<dbReference type="PROSITE" id="PS50156">
    <property type="entry name" value="SSD"/>
    <property type="match status" value="1"/>
</dbReference>
<keyword evidence="3 8" id="KW-1133">Transmembrane helix</keyword>
<protein>
    <recommendedName>
        <fullName evidence="9">SSD domain-containing protein</fullName>
    </recommendedName>
</protein>
<proteinExistence type="inferred from homology"/>
<feature type="compositionally biased region" description="Polar residues" evidence="7">
    <location>
        <begin position="1036"/>
        <end position="1075"/>
    </location>
</feature>
<feature type="transmembrane region" description="Helical" evidence="8">
    <location>
        <begin position="381"/>
        <end position="400"/>
    </location>
</feature>
<evidence type="ECO:0000256" key="8">
    <source>
        <dbReference type="SAM" id="Phobius"/>
    </source>
</evidence>
<dbReference type="AlphaFoldDB" id="A0AAN7NZ75"/>